<dbReference type="EMBL" id="KB869372">
    <property type="protein sequence ID" value="EOD07404.1"/>
    <property type="molecule type" value="Genomic_DNA"/>
</dbReference>
<dbReference type="GeneID" id="17253555"/>
<organism evidence="2">
    <name type="scientific">Emiliania huxleyi</name>
    <name type="common">Coccolithophore</name>
    <name type="synonym">Pontosphaera huxleyi</name>
    <dbReference type="NCBI Taxonomy" id="2903"/>
    <lineage>
        <taxon>Eukaryota</taxon>
        <taxon>Haptista</taxon>
        <taxon>Haptophyta</taxon>
        <taxon>Prymnesiophyceae</taxon>
        <taxon>Isochrysidales</taxon>
        <taxon>Noelaerhabdaceae</taxon>
        <taxon>Emiliania</taxon>
    </lineage>
</organism>
<accession>R1DF67</accession>
<reference evidence="2" key="1">
    <citation type="submission" date="2012-07" db="EMBL/GenBank/DDBJ databases">
        <title>Genome variability drives Emilianias global distribution.</title>
        <authorList>
            <consortium name="DOE Joint Genome Institute"/>
            <person name="Read B."/>
            <person name="Kegel J."/>
            <person name="Klute M."/>
            <person name="Kuo A."/>
            <person name="Lefebvre S.C."/>
            <person name="Maumus F."/>
            <person name="Mayer C."/>
            <person name="Miller J."/>
            <person name="Allen A."/>
            <person name="Bidle K."/>
            <person name="Borodovsky M."/>
            <person name="Bowler C."/>
            <person name="Brownlee C."/>
            <person name="Claverie J.-M."/>
            <person name="Cock M."/>
            <person name="De Vargas C."/>
            <person name="Elias M."/>
            <person name="Frickenhaus S."/>
            <person name="Gladyshev V.N."/>
            <person name="Gonzalez K."/>
            <person name="Guda C."/>
            <person name="Hadaegh A."/>
            <person name="Herman E."/>
            <person name="Iglesias-Rodriguez D."/>
            <person name="Jones B."/>
            <person name="Lawson T."/>
            <person name="Leese F."/>
            <person name="Lin Y.-C."/>
            <person name="Lindquist E."/>
            <person name="Lobanov A."/>
            <person name="Lucas S."/>
            <person name="Malik S.-H.B."/>
            <person name="Marsh M.E."/>
            <person name="Mock T."/>
            <person name="Monier A."/>
            <person name="Moreau H."/>
            <person name="Mueller-Roeber B."/>
            <person name="Napier J."/>
            <person name="Ogata H."/>
            <person name="Parker M."/>
            <person name="Probert I."/>
            <person name="Quesneville H."/>
            <person name="Raines C."/>
            <person name="Rensing S."/>
            <person name="Riano-Pachon D.M."/>
            <person name="Richier S."/>
            <person name="Rokitta S."/>
            <person name="Salamov A."/>
            <person name="Sarno A.F."/>
            <person name="Schmutz J."/>
            <person name="Schroeder D."/>
            <person name="Shiraiwa Y."/>
            <person name="Soanes D.M."/>
            <person name="Valentin K."/>
            <person name="Van Der Giezen M."/>
            <person name="Van Der Peer Y."/>
            <person name="Vardi A."/>
            <person name="Verret F."/>
            <person name="Von Dassow P."/>
            <person name="Wheeler G."/>
            <person name="Williams B."/>
            <person name="Wilson W."/>
            <person name="Wolfe G."/>
            <person name="Wurch L.L."/>
            <person name="Young J."/>
            <person name="Dacks J.B."/>
            <person name="Delwiche C.F."/>
            <person name="Dyhrman S."/>
            <person name="Glockner G."/>
            <person name="John U."/>
            <person name="Richards T."/>
            <person name="Worden A.Z."/>
            <person name="Zhang X."/>
            <person name="Grigoriev I.V."/>
        </authorList>
    </citation>
    <scope>NUCLEOTIDE SEQUENCE</scope>
    <source>
        <strain evidence="2">CCMP1516</strain>
    </source>
</reference>
<gene>
    <name evidence="2" type="ORF">EMIHUDRAFT_258623</name>
</gene>
<proteinExistence type="predicted"/>
<protein>
    <submittedName>
        <fullName evidence="2">Uncharacterized protein</fullName>
    </submittedName>
</protein>
<evidence type="ECO:0000313" key="2">
    <source>
        <dbReference type="EMBL" id="EOD07404.1"/>
    </source>
</evidence>
<feature type="non-terminal residue" evidence="2">
    <location>
        <position position="201"/>
    </location>
</feature>
<dbReference type="HOGENOM" id="CLU_1369420_0_0_1"/>
<feature type="region of interest" description="Disordered" evidence="1">
    <location>
        <begin position="1"/>
        <end position="40"/>
    </location>
</feature>
<dbReference type="RefSeq" id="XP_005759833.1">
    <property type="nucleotide sequence ID" value="XM_005759776.1"/>
</dbReference>
<dbReference type="Pfam" id="PF18951">
    <property type="entry name" value="DUF5695"/>
    <property type="match status" value="1"/>
</dbReference>
<dbReference type="KEGG" id="ehx:EMIHUDRAFT_258623"/>
<dbReference type="AlphaFoldDB" id="R1DF67"/>
<name>R1DF67_EMIHU</name>
<evidence type="ECO:0000256" key="1">
    <source>
        <dbReference type="SAM" id="MobiDB-lite"/>
    </source>
</evidence>
<sequence length="201" mass="21119">MSDSLKQQYPPFATDPETPWPTTDGKRAMPRLAASGGGAARPWVDPTTLLLQPGETSSIALRLQLAEAGPRTRDAALAKMGSAVLRAVPGYVLSPHLPGTLFVQPPAGASVSTARADPPSGADTATLDATLRAPLPSGFVPVRLTAAGYGEARLRVAFSDGSEALAHYYVLPPFERQVAALGAHLAKLGWLPREYPDPFGR</sequence>
<dbReference type="InterPro" id="IPR043750">
    <property type="entry name" value="DUF5695"/>
</dbReference>